<organism evidence="1">
    <name type="scientific">marine sediment metagenome</name>
    <dbReference type="NCBI Taxonomy" id="412755"/>
    <lineage>
        <taxon>unclassified sequences</taxon>
        <taxon>metagenomes</taxon>
        <taxon>ecological metagenomes</taxon>
    </lineage>
</organism>
<dbReference type="EMBL" id="BART01002607">
    <property type="protein sequence ID" value="GAG64828.1"/>
    <property type="molecule type" value="Genomic_DNA"/>
</dbReference>
<evidence type="ECO:0000313" key="1">
    <source>
        <dbReference type="EMBL" id="GAG64828.1"/>
    </source>
</evidence>
<dbReference type="AlphaFoldDB" id="X0ZWH1"/>
<protein>
    <submittedName>
        <fullName evidence="1">Uncharacterized protein</fullName>
    </submittedName>
</protein>
<name>X0ZWH1_9ZZZZ</name>
<feature type="non-terminal residue" evidence="1">
    <location>
        <position position="1"/>
    </location>
</feature>
<proteinExistence type="predicted"/>
<accession>X0ZWH1</accession>
<sequence length="335" mass="39311">DVKNVSINLEKISKIRNQGDIVGMFVEKGKLYVVVEEIKLSNKKIEYTRYPEDIVILIRGIYNSPDHCIWQTIDPPPNKHDWERYGLIYYGGMVENTHVGMVMFESDRIMKCLSGGYDNRSGKPINLSLGYKSEWDYMPEISFDDQFIEEEEWHRFWFTTKDTIVQYDPDSKVVKIIGNPLSIKTERMEMINGKLESTFDPDYDSSSYKWTRHFEDNLLSYAKYYPVLYELHELSHWTSLFNALYETGFVFDNIYLNNFPYVSTPVKTPVITVMKERTVEETTETRIETKTSQIRLTGGVGLEEVTLQQADLCQLKKEWLNQYKNGSLKIMCIFD</sequence>
<gene>
    <name evidence="1" type="ORF">S01H4_07825</name>
</gene>
<comment type="caution">
    <text evidence="1">The sequence shown here is derived from an EMBL/GenBank/DDBJ whole genome shotgun (WGS) entry which is preliminary data.</text>
</comment>
<reference evidence="1" key="1">
    <citation type="journal article" date="2014" name="Front. Microbiol.">
        <title>High frequency of phylogenetically diverse reductive dehalogenase-homologous genes in deep subseafloor sedimentary metagenomes.</title>
        <authorList>
            <person name="Kawai M."/>
            <person name="Futagami T."/>
            <person name="Toyoda A."/>
            <person name="Takaki Y."/>
            <person name="Nishi S."/>
            <person name="Hori S."/>
            <person name="Arai W."/>
            <person name="Tsubouchi T."/>
            <person name="Morono Y."/>
            <person name="Uchiyama I."/>
            <person name="Ito T."/>
            <person name="Fujiyama A."/>
            <person name="Inagaki F."/>
            <person name="Takami H."/>
        </authorList>
    </citation>
    <scope>NUCLEOTIDE SEQUENCE</scope>
    <source>
        <strain evidence="1">Expedition CK06-06</strain>
    </source>
</reference>